<keyword evidence="2" id="KW-1185">Reference proteome</keyword>
<dbReference type="Proteomes" id="UP000663879">
    <property type="component" value="Unassembled WGS sequence"/>
</dbReference>
<dbReference type="OrthoDB" id="6614157at2759"/>
<dbReference type="AlphaFoldDB" id="A0A814T1I5"/>
<comment type="caution">
    <text evidence="1">The sequence shown here is derived from an EMBL/GenBank/DDBJ whole genome shotgun (WGS) entry which is preliminary data.</text>
</comment>
<reference evidence="1" key="1">
    <citation type="submission" date="2021-02" db="EMBL/GenBank/DDBJ databases">
        <authorList>
            <person name="Nowell W R."/>
        </authorList>
    </citation>
    <scope>NUCLEOTIDE SEQUENCE</scope>
    <source>
        <strain evidence="1">Ploen Becks lab</strain>
    </source>
</reference>
<feature type="non-terminal residue" evidence="1">
    <location>
        <position position="103"/>
    </location>
</feature>
<gene>
    <name evidence="1" type="ORF">OXX778_LOCUS23445</name>
</gene>
<organism evidence="1 2">
    <name type="scientific">Brachionus calyciflorus</name>
    <dbReference type="NCBI Taxonomy" id="104777"/>
    <lineage>
        <taxon>Eukaryota</taxon>
        <taxon>Metazoa</taxon>
        <taxon>Spiralia</taxon>
        <taxon>Gnathifera</taxon>
        <taxon>Rotifera</taxon>
        <taxon>Eurotatoria</taxon>
        <taxon>Monogononta</taxon>
        <taxon>Pseudotrocha</taxon>
        <taxon>Ploima</taxon>
        <taxon>Brachionidae</taxon>
        <taxon>Brachionus</taxon>
    </lineage>
</organism>
<dbReference type="EMBL" id="CAJNOC010012757">
    <property type="protein sequence ID" value="CAF1155375.1"/>
    <property type="molecule type" value="Genomic_DNA"/>
</dbReference>
<evidence type="ECO:0000313" key="1">
    <source>
        <dbReference type="EMBL" id="CAF1155375.1"/>
    </source>
</evidence>
<evidence type="ECO:0000313" key="2">
    <source>
        <dbReference type="Proteomes" id="UP000663879"/>
    </source>
</evidence>
<accession>A0A814T1I5</accession>
<proteinExistence type="predicted"/>
<protein>
    <submittedName>
        <fullName evidence="1">Uncharacterized protein</fullName>
    </submittedName>
</protein>
<sequence length="103" mass="12090">MTYKSFSSKKEDILDYVFSDISFSKSFLNFETEKEYLMGSKQIQIVLTYMGSGYPCMLKLNNEIERNQFKFEKAESSSPELPKYIVELITFKNIIKKSKNDKP</sequence>
<name>A0A814T1I5_9BILA</name>